<comment type="caution">
    <text evidence="3">The sequence shown here is derived from an EMBL/GenBank/DDBJ whole genome shotgun (WGS) entry which is preliminary data.</text>
</comment>
<keyword evidence="2" id="KW-0732">Signal</keyword>
<feature type="chain" id="PRO_5045345776" description="WxL domain-containing protein" evidence="2">
    <location>
        <begin position="30"/>
        <end position="264"/>
    </location>
</feature>
<feature type="region of interest" description="Disordered" evidence="1">
    <location>
        <begin position="30"/>
        <end position="65"/>
    </location>
</feature>
<evidence type="ECO:0008006" key="5">
    <source>
        <dbReference type="Google" id="ProtNLM"/>
    </source>
</evidence>
<feature type="signal peptide" evidence="2">
    <location>
        <begin position="1"/>
        <end position="29"/>
    </location>
</feature>
<keyword evidence="4" id="KW-1185">Reference proteome</keyword>
<dbReference type="EMBL" id="QUAV01000001">
    <property type="protein sequence ID" value="TPR26242.1"/>
    <property type="molecule type" value="Genomic_DNA"/>
</dbReference>
<feature type="compositionally biased region" description="Polar residues" evidence="1">
    <location>
        <begin position="34"/>
        <end position="63"/>
    </location>
</feature>
<evidence type="ECO:0000256" key="1">
    <source>
        <dbReference type="SAM" id="MobiDB-lite"/>
    </source>
</evidence>
<proteinExistence type="predicted"/>
<reference evidence="3 4" key="1">
    <citation type="submission" date="2018-08" db="EMBL/GenBank/DDBJ databases">
        <title>Comparative genomics of wild bee and flower associated Lactobacillus reveals potential adaptation to the bee host.</title>
        <authorList>
            <person name="Vuong H.Q."/>
            <person name="Mcfrederick Q.S."/>
        </authorList>
    </citation>
    <scope>NUCLEOTIDE SEQUENCE [LARGE SCALE GENOMIC DNA]</scope>
    <source>
        <strain evidence="3 4">HV_13</strain>
    </source>
</reference>
<gene>
    <name evidence="3" type="ORF">DY114_00665</name>
</gene>
<feature type="region of interest" description="Disordered" evidence="1">
    <location>
        <begin position="231"/>
        <end position="264"/>
    </location>
</feature>
<evidence type="ECO:0000313" key="3">
    <source>
        <dbReference type="EMBL" id="TPR26242.1"/>
    </source>
</evidence>
<feature type="compositionally biased region" description="Low complexity" evidence="1">
    <location>
        <begin position="159"/>
        <end position="173"/>
    </location>
</feature>
<sequence>MLKKRKIVSCGVLFSTLLGLGLSTSNVMAHADSHSTNGSVPDTSVYNNGSPIDPSNSKNSSTDYAKKTSKATVKVVNGYLVLEAVPDFDFGIQTDNSSAMRANLFGNGASNGQIAVSDSRNGNNNNWTLNASLGKFTSPDAGYTDNKANASDWTLNLNNTNSKNNQNNIIQTNPVSLKGSDDGNSNAKTVMQSSPGKNKGETTLDYASNSSQATLDMPGNLKVGTYNAPVYWSLGAGSTPDPTPGTPTDTSKAQQTSGQQTPGQ</sequence>
<dbReference type="RefSeq" id="WP_105964213.1">
    <property type="nucleotide sequence ID" value="NZ_POSO01000002.1"/>
</dbReference>
<organism evidence="3 4">
    <name type="scientific">Apilactobacillus micheneri</name>
    <dbReference type="NCBI Taxonomy" id="1899430"/>
    <lineage>
        <taxon>Bacteria</taxon>
        <taxon>Bacillati</taxon>
        <taxon>Bacillota</taxon>
        <taxon>Bacilli</taxon>
        <taxon>Lactobacillales</taxon>
        <taxon>Lactobacillaceae</taxon>
        <taxon>Apilactobacillus</taxon>
    </lineage>
</organism>
<accession>A0ABY2YZD8</accession>
<protein>
    <recommendedName>
        <fullName evidence="5">WxL domain-containing protein</fullName>
    </recommendedName>
</protein>
<feature type="region of interest" description="Disordered" evidence="1">
    <location>
        <begin position="159"/>
        <end position="204"/>
    </location>
</feature>
<name>A0ABY2YZD8_9LACO</name>
<dbReference type="Proteomes" id="UP000777560">
    <property type="component" value="Unassembled WGS sequence"/>
</dbReference>
<feature type="compositionally biased region" description="Polar residues" evidence="1">
    <location>
        <begin position="252"/>
        <end position="264"/>
    </location>
</feature>
<evidence type="ECO:0000256" key="2">
    <source>
        <dbReference type="SAM" id="SignalP"/>
    </source>
</evidence>
<evidence type="ECO:0000313" key="4">
    <source>
        <dbReference type="Proteomes" id="UP000777560"/>
    </source>
</evidence>
<feature type="compositionally biased region" description="Polar residues" evidence="1">
    <location>
        <begin position="182"/>
        <end position="196"/>
    </location>
</feature>